<evidence type="ECO:0000259" key="2">
    <source>
        <dbReference type="Pfam" id="PF12697"/>
    </source>
</evidence>
<organism evidence="3 4">
    <name type="scientific">Micromonospora azadirachtae</name>
    <dbReference type="NCBI Taxonomy" id="1970735"/>
    <lineage>
        <taxon>Bacteria</taxon>
        <taxon>Bacillati</taxon>
        <taxon>Actinomycetota</taxon>
        <taxon>Actinomycetes</taxon>
        <taxon>Micromonosporales</taxon>
        <taxon>Micromonosporaceae</taxon>
        <taxon>Micromonospora</taxon>
    </lineage>
</organism>
<gene>
    <name evidence="3" type="ORF">ACFQZ8_02815</name>
</gene>
<reference evidence="4" key="1">
    <citation type="journal article" date="2019" name="Int. J. Syst. Evol. Microbiol.">
        <title>The Global Catalogue of Microorganisms (GCM) 10K type strain sequencing project: providing services to taxonomists for standard genome sequencing and annotation.</title>
        <authorList>
            <consortium name="The Broad Institute Genomics Platform"/>
            <consortium name="The Broad Institute Genome Sequencing Center for Infectious Disease"/>
            <person name="Wu L."/>
            <person name="Ma J."/>
        </authorList>
    </citation>
    <scope>NUCLEOTIDE SEQUENCE [LARGE SCALE GENOMIC DNA]</scope>
    <source>
        <strain evidence="4">JCM 32148</strain>
    </source>
</reference>
<dbReference type="InterPro" id="IPR000073">
    <property type="entry name" value="AB_hydrolase_1"/>
</dbReference>
<proteinExistence type="predicted"/>
<comment type="caution">
    <text evidence="3">The sequence shown here is derived from an EMBL/GenBank/DDBJ whole genome shotgun (WGS) entry which is preliminary data.</text>
</comment>
<evidence type="ECO:0000256" key="1">
    <source>
        <dbReference type="SAM" id="MobiDB-lite"/>
    </source>
</evidence>
<name>A0ABW2ZW42_9ACTN</name>
<evidence type="ECO:0000313" key="3">
    <source>
        <dbReference type="EMBL" id="MFD0782861.1"/>
    </source>
</evidence>
<accession>A0ABW2ZW42</accession>
<evidence type="ECO:0000313" key="4">
    <source>
        <dbReference type="Proteomes" id="UP001597053"/>
    </source>
</evidence>
<dbReference type="InterPro" id="IPR052897">
    <property type="entry name" value="Sec-Metab_Biosynth_Hydrolase"/>
</dbReference>
<feature type="compositionally biased region" description="Low complexity" evidence="1">
    <location>
        <begin position="232"/>
        <end position="243"/>
    </location>
</feature>
<keyword evidence="4" id="KW-1185">Reference proteome</keyword>
<dbReference type="GO" id="GO:0016787">
    <property type="term" value="F:hydrolase activity"/>
    <property type="evidence" value="ECO:0007669"/>
    <property type="project" value="UniProtKB-KW"/>
</dbReference>
<feature type="region of interest" description="Disordered" evidence="1">
    <location>
        <begin position="226"/>
        <end position="249"/>
    </location>
</feature>
<dbReference type="InterPro" id="IPR029058">
    <property type="entry name" value="AB_hydrolase_fold"/>
</dbReference>
<dbReference type="PANTHER" id="PTHR37017:SF11">
    <property type="entry name" value="ESTERASE_LIPASE_THIOESTERASE DOMAIN-CONTAINING PROTEIN"/>
    <property type="match status" value="1"/>
</dbReference>
<dbReference type="PANTHER" id="PTHR37017">
    <property type="entry name" value="AB HYDROLASE-1 DOMAIN-CONTAINING PROTEIN-RELATED"/>
    <property type="match status" value="1"/>
</dbReference>
<feature type="domain" description="AB hydrolase-1" evidence="2">
    <location>
        <begin position="13"/>
        <end position="224"/>
    </location>
</feature>
<sequence length="249" mass="27576">MNRTRSGVPATYVLIHGAAADSWCWHLLAAELRDRGHDVVTVDLPCADESAGLPEYADAVVEAVGARTNLVVVAHSLGGFTAPLVCDRAPVRLLVMLQAMVPLPGETPGQWWAATGYDQARSEQDRRDGRAEDDLVTLFVRDLPPELAAEALSRQKAQASTPFTQPWPLPAWPDVPTKFLLSSGDRFFPADFMRRVVRERLHITPDEVPGDHLPMLGHPTELADRLEEYWTQQQQPSESPSPQRHQAPL</sequence>
<dbReference type="Gene3D" id="3.40.50.1820">
    <property type="entry name" value="alpha/beta hydrolase"/>
    <property type="match status" value="1"/>
</dbReference>
<protein>
    <submittedName>
        <fullName evidence="3">Alpha/beta fold hydrolase</fullName>
    </submittedName>
</protein>
<dbReference type="SUPFAM" id="SSF53474">
    <property type="entry name" value="alpha/beta-Hydrolases"/>
    <property type="match status" value="1"/>
</dbReference>
<keyword evidence="3" id="KW-0378">Hydrolase</keyword>
<dbReference type="Proteomes" id="UP001597053">
    <property type="component" value="Unassembled WGS sequence"/>
</dbReference>
<dbReference type="EMBL" id="JBHTHM010000055">
    <property type="protein sequence ID" value="MFD0782861.1"/>
    <property type="molecule type" value="Genomic_DNA"/>
</dbReference>
<dbReference type="Pfam" id="PF12697">
    <property type="entry name" value="Abhydrolase_6"/>
    <property type="match status" value="1"/>
</dbReference>